<comment type="caution">
    <text evidence="1">The sequence shown here is derived from an EMBL/GenBank/DDBJ whole genome shotgun (WGS) entry which is preliminary data.</text>
</comment>
<protein>
    <recommendedName>
        <fullName evidence="3">Tetratricopeptide repeat-like domain-containing protein</fullName>
    </recommendedName>
</protein>
<gene>
    <name evidence="1" type="ORF">A3F84_05605</name>
</gene>
<dbReference type="AlphaFoldDB" id="A0A1F6C630"/>
<evidence type="ECO:0000313" key="1">
    <source>
        <dbReference type="EMBL" id="OGG44606.1"/>
    </source>
</evidence>
<dbReference type="EMBL" id="MFKF01000399">
    <property type="protein sequence ID" value="OGG44606.1"/>
    <property type="molecule type" value="Genomic_DNA"/>
</dbReference>
<dbReference type="Gene3D" id="1.25.40.10">
    <property type="entry name" value="Tetratricopeptide repeat domain"/>
    <property type="match status" value="2"/>
</dbReference>
<dbReference type="SUPFAM" id="SSF48452">
    <property type="entry name" value="TPR-like"/>
    <property type="match status" value="2"/>
</dbReference>
<dbReference type="Proteomes" id="UP000178606">
    <property type="component" value="Unassembled WGS sequence"/>
</dbReference>
<organism evidence="1 2">
    <name type="scientific">Handelsmanbacteria sp. (strain RIFCSPLOWO2_12_FULL_64_10)</name>
    <dbReference type="NCBI Taxonomy" id="1817868"/>
    <lineage>
        <taxon>Bacteria</taxon>
        <taxon>Candidatus Handelsmaniibacteriota</taxon>
    </lineage>
</organism>
<evidence type="ECO:0000313" key="2">
    <source>
        <dbReference type="Proteomes" id="UP000178606"/>
    </source>
</evidence>
<evidence type="ECO:0008006" key="3">
    <source>
        <dbReference type="Google" id="ProtNLM"/>
    </source>
</evidence>
<dbReference type="InterPro" id="IPR011990">
    <property type="entry name" value="TPR-like_helical_dom_sf"/>
</dbReference>
<name>A0A1F6C630_HANXR</name>
<sequence length="663" mass="75231">MKLKYLVIAGVVVVVGAAAAFGVRAWRSYTISHQAERNYQKALKLCDAGRYGEALTVIDANTPWRRVSRGGPKAGAERWVDLEVEALARLRQVPRLLWLYTRFPERFLRSEGASLLAGRALMQMREEERFSRLRGAWQGRETQKAAWLALDADRALSEGRRGDALALLKSRPFSGPEDCGRLARLALLHAKDLPRAWGYLQKAFAADPKNPDVRSFRGQVLEAAGRVEEARVEYVAAHLTDPSDPLLRDQLGEFYRRWGNYDLALRTWAGGLTPPSFPFLWVKAWFWGRVASPVEVKWDSMAPPEGELRPLLDYLLALPEGRYWDEGSFEKVAGAGWLGQRRQEVFWLRLLQLLRDGKEEEAIHLLELNPFHDRSWHPEIEGAIAKVLRYRKSRSFRPFREFPSVSSPLAGRVRHQLFEELDRLTDRRRIGAKEIRDIPEALERLLLSEEAFAAVFLAGGWTEAAMRLHRVKGIPPGFPAWVAYGLTQGVRFNRGVPQALEFAQRQPSTPPLDLLKGELWLESGDLAEAKRQLEPLRRVDSDLGYRAAWLLSLASLGRGEGEAAGRYVLENPRLAKGVTGQEILAKVALWEGRKGEAERIYRAIVKDSAEAKAYLARRAFQAQDWREARRFTLELLAVFPANLRVRANLKEIAQAEAKRKNGM</sequence>
<reference evidence="1 2" key="1">
    <citation type="journal article" date="2016" name="Nat. Commun.">
        <title>Thousands of microbial genomes shed light on interconnected biogeochemical processes in an aquifer system.</title>
        <authorList>
            <person name="Anantharaman K."/>
            <person name="Brown C.T."/>
            <person name="Hug L.A."/>
            <person name="Sharon I."/>
            <person name="Castelle C.J."/>
            <person name="Probst A.J."/>
            <person name="Thomas B.C."/>
            <person name="Singh A."/>
            <person name="Wilkins M.J."/>
            <person name="Karaoz U."/>
            <person name="Brodie E.L."/>
            <person name="Williams K.H."/>
            <person name="Hubbard S.S."/>
            <person name="Banfield J.F."/>
        </authorList>
    </citation>
    <scope>NUCLEOTIDE SEQUENCE [LARGE SCALE GENOMIC DNA]</scope>
    <source>
        <strain evidence="2">RIFCSPLOWO2_12_FULL_64_10</strain>
    </source>
</reference>
<accession>A0A1F6C630</accession>
<proteinExistence type="predicted"/>
<dbReference type="Pfam" id="PF14559">
    <property type="entry name" value="TPR_19"/>
    <property type="match status" value="1"/>
</dbReference>